<dbReference type="EMBL" id="OZ034836">
    <property type="protein sequence ID" value="CAL1677786.1"/>
    <property type="molecule type" value="Genomic_DNA"/>
</dbReference>
<evidence type="ECO:0008006" key="4">
    <source>
        <dbReference type="Google" id="ProtNLM"/>
    </source>
</evidence>
<proteinExistence type="predicted"/>
<protein>
    <recommendedName>
        <fullName evidence="4">Spermatogenesis-associated protein 17</fullName>
    </recommendedName>
</protein>
<sequence length="316" mass="38368">MASLLRFVVNPIELQDAIKIKHDLAESSRRLHFIAARKIQAWFRGIVTRNHLRRLHENATILQRHWRGYRARMFANRYLITRVQQMWQDHYNRTATRIQAVWRGYWTRKTQINFLQLRQWLRDVYTKNDETLENMKKFRQGELEYAESVTEQEAMLGILFILFKLHHLLRTKCRPGVITRIDKTRFTYIEEMLKCLEYNRYISKAKSICRDCQIDPKPSLIFRGTHFERCEKEIREFEKSLRAENVSIFRNQSFKEKNRNIIENKVLGRQQKHKYSGRCLQNFMQMQPSELYEAINKMDCHMHRLCLNCPIHNLIF</sequence>
<dbReference type="Gene3D" id="1.20.5.190">
    <property type="match status" value="1"/>
</dbReference>
<dbReference type="PROSITE" id="PS50096">
    <property type="entry name" value="IQ"/>
    <property type="match status" value="3"/>
</dbReference>
<keyword evidence="1" id="KW-0677">Repeat</keyword>
<reference evidence="2" key="1">
    <citation type="submission" date="2024-04" db="EMBL/GenBank/DDBJ databases">
        <authorList>
            <consortium name="Molecular Ecology Group"/>
        </authorList>
    </citation>
    <scope>NUCLEOTIDE SEQUENCE</scope>
</reference>
<dbReference type="SUPFAM" id="SSF52540">
    <property type="entry name" value="P-loop containing nucleoside triphosphate hydrolases"/>
    <property type="match status" value="1"/>
</dbReference>
<dbReference type="PANTHER" id="PTHR22590:SF2">
    <property type="entry name" value="IQ DOMAIN-CONTAINING PROTEIN N"/>
    <property type="match status" value="1"/>
</dbReference>
<dbReference type="SMART" id="SM00015">
    <property type="entry name" value="IQ"/>
    <property type="match status" value="3"/>
</dbReference>
<dbReference type="InterPro" id="IPR000048">
    <property type="entry name" value="IQ_motif_EF-hand-BS"/>
</dbReference>
<dbReference type="Pfam" id="PF00612">
    <property type="entry name" value="IQ"/>
    <property type="match status" value="3"/>
</dbReference>
<evidence type="ECO:0000313" key="3">
    <source>
        <dbReference type="Proteomes" id="UP001497644"/>
    </source>
</evidence>
<dbReference type="InterPro" id="IPR052318">
    <property type="entry name" value="CellDiv_DevSignal_Domain"/>
</dbReference>
<gene>
    <name evidence="2" type="ORF">LPLAT_LOCUS3750</name>
</gene>
<dbReference type="PANTHER" id="PTHR22590">
    <property type="entry name" value="MYOSIN MOTOR DOMAIN-CONTAINING PROTEIN"/>
    <property type="match status" value="1"/>
</dbReference>
<dbReference type="AlphaFoldDB" id="A0AAV2NEJ2"/>
<dbReference type="Proteomes" id="UP001497644">
    <property type="component" value="Chromosome 13"/>
</dbReference>
<keyword evidence="3" id="KW-1185">Reference proteome</keyword>
<dbReference type="InterPro" id="IPR027417">
    <property type="entry name" value="P-loop_NTPase"/>
</dbReference>
<accession>A0AAV2NEJ2</accession>
<evidence type="ECO:0000313" key="2">
    <source>
        <dbReference type="EMBL" id="CAL1677786.1"/>
    </source>
</evidence>
<evidence type="ECO:0000256" key="1">
    <source>
        <dbReference type="ARBA" id="ARBA00022737"/>
    </source>
</evidence>
<organism evidence="2 3">
    <name type="scientific">Lasius platythorax</name>
    <dbReference type="NCBI Taxonomy" id="488582"/>
    <lineage>
        <taxon>Eukaryota</taxon>
        <taxon>Metazoa</taxon>
        <taxon>Ecdysozoa</taxon>
        <taxon>Arthropoda</taxon>
        <taxon>Hexapoda</taxon>
        <taxon>Insecta</taxon>
        <taxon>Pterygota</taxon>
        <taxon>Neoptera</taxon>
        <taxon>Endopterygota</taxon>
        <taxon>Hymenoptera</taxon>
        <taxon>Apocrita</taxon>
        <taxon>Aculeata</taxon>
        <taxon>Formicoidea</taxon>
        <taxon>Formicidae</taxon>
        <taxon>Formicinae</taxon>
        <taxon>Lasius</taxon>
        <taxon>Lasius</taxon>
    </lineage>
</organism>
<name>A0AAV2NEJ2_9HYME</name>